<gene>
    <name evidence="5" type="ORF">PV940_07500</name>
</gene>
<feature type="region of interest" description="Disordered" evidence="2">
    <location>
        <begin position="75"/>
        <end position="179"/>
    </location>
</feature>
<feature type="region of interest" description="Disordered" evidence="2">
    <location>
        <begin position="651"/>
        <end position="688"/>
    </location>
</feature>
<comment type="caution">
    <text evidence="5">The sequence shown here is derived from an EMBL/GenBank/DDBJ whole genome shotgun (WGS) entry which is preliminary data.</text>
</comment>
<feature type="domain" description="Atypical Rib" evidence="4">
    <location>
        <begin position="871"/>
        <end position="911"/>
    </location>
</feature>
<feature type="domain" description="Atypical Rib" evidence="4">
    <location>
        <begin position="795"/>
        <end position="862"/>
    </location>
</feature>
<keyword evidence="1" id="KW-0732">Signal</keyword>
<feature type="domain" description="Atypical Rib" evidence="4">
    <location>
        <begin position="719"/>
        <end position="786"/>
    </location>
</feature>
<evidence type="ECO:0000256" key="3">
    <source>
        <dbReference type="SAM" id="Phobius"/>
    </source>
</evidence>
<dbReference type="EMBL" id="JARKHV010000009">
    <property type="protein sequence ID" value="MDF4186859.1"/>
    <property type="molecule type" value="Genomic_DNA"/>
</dbReference>
<sequence>MKKNRIDFKEKRRYAIKKVSGKTASVFIGATIFGIILSSNLSIVNTKADTVSNTTATTISNDQTSETSNVVTLRNNQKNENSSNEAAGSVQNVTSNTESNVSAENKAPSTKNATPKSDTPEVSAPVKSNANTSAAPAMGMATNTQDTTQDKDKQTNVNETTQNTTNVDKKDTEVTPTNDATTLATQKTAAKFNVLALRRLRVMEEAKEEAPTAETPDSTDPDYSANTAIINKQDIKLDSQPMLTEISNKPKDNWVYNNLKHYWNTSTATVKEILQNHTTNDESGRYYFAGVANYNESYHVIYLLARSNNLNDNNLYVTILHTGRYQNIQEEVVAPGESKKVEYSNGTGGTSHSPIFTNYDGTSVSIGLDGIEKGDDIQGMVVGFAYGHDTGISGDPASMGNGFMMTPMPTKMTTTIHYIDQATGDELAVPKSFEGVAYQKYTITGEAPTIDGYTLKKSPKTTGYISPYKVGESYDFRLDKHVVIKQTVIDAQGSVLVTAYYDGEAINNTTRYLGNIPNVNDHFSFMSHGKSYTYINQITSTNDGIVYYYAKDGSEDKSEVRVHYIDVTGNKSSLFVPGDGKEVATDKISGKLGENYNYNVNLPTDYNLATNQANTVNGTYTIDHHDEYVYVVKKTSAEKLDPTVKDKTKVDDKTKLTDDEKKEVEDNIRDNNPGLPEGTKIEVGDNGDTTITYPDKSVDTITGDKLVEEKTSSEKLDPTVKAKTKVDDKTKLTDDEKKEVEDNIRDNNPGLPEGTKIEVGDNGDTTITYPDKSVDTITGDKLVEEKTSSEKLDPTVKAKTKVDDKTKLTDDEKKEVEDNIRDNNPGLPEGTKIEVGDNGDTTITYPDKSVDTITGDKLVEEKTSSEKLDPTVKAKTKVDDKTKLTDDEKKEVEDNIRDNNPGLPEGTKIEV</sequence>
<dbReference type="Proteomes" id="UP001213566">
    <property type="component" value="Unassembled WGS sequence"/>
</dbReference>
<protein>
    <recommendedName>
        <fullName evidence="4">Atypical Rib domain-containing protein</fullName>
    </recommendedName>
</protein>
<evidence type="ECO:0000256" key="2">
    <source>
        <dbReference type="SAM" id="MobiDB-lite"/>
    </source>
</evidence>
<evidence type="ECO:0000259" key="4">
    <source>
        <dbReference type="Pfam" id="PF18938"/>
    </source>
</evidence>
<feature type="non-terminal residue" evidence="5">
    <location>
        <position position="911"/>
    </location>
</feature>
<dbReference type="InterPro" id="IPR044024">
    <property type="entry name" value="aRib"/>
</dbReference>
<dbReference type="Gene3D" id="3.10.20.890">
    <property type="match status" value="4"/>
</dbReference>
<keyword evidence="3" id="KW-1133">Transmembrane helix</keyword>
<feature type="compositionally biased region" description="Basic and acidic residues" evidence="2">
    <location>
        <begin position="785"/>
        <end position="821"/>
    </location>
</feature>
<feature type="domain" description="Atypical Rib" evidence="4">
    <location>
        <begin position="643"/>
        <end position="710"/>
    </location>
</feature>
<feature type="compositionally biased region" description="Basic and acidic residues" evidence="2">
    <location>
        <begin position="651"/>
        <end position="669"/>
    </location>
</feature>
<evidence type="ECO:0000313" key="6">
    <source>
        <dbReference type="Proteomes" id="UP001213566"/>
    </source>
</evidence>
<evidence type="ECO:0000256" key="1">
    <source>
        <dbReference type="ARBA" id="ARBA00022729"/>
    </source>
</evidence>
<name>A0AAW6Q2Q5_9LACO</name>
<feature type="region of interest" description="Disordered" evidence="2">
    <location>
        <begin position="861"/>
        <end position="911"/>
    </location>
</feature>
<feature type="transmembrane region" description="Helical" evidence="3">
    <location>
        <begin position="21"/>
        <end position="43"/>
    </location>
</feature>
<proteinExistence type="predicted"/>
<feature type="region of interest" description="Disordered" evidence="2">
    <location>
        <begin position="725"/>
        <end position="773"/>
    </location>
</feature>
<feature type="region of interest" description="Disordered" evidence="2">
    <location>
        <begin position="785"/>
        <end position="849"/>
    </location>
</feature>
<feature type="compositionally biased region" description="Basic and acidic residues" evidence="2">
    <location>
        <begin position="861"/>
        <end position="897"/>
    </location>
</feature>
<keyword evidence="3" id="KW-0812">Transmembrane</keyword>
<feature type="compositionally biased region" description="Low complexity" evidence="2">
    <location>
        <begin position="155"/>
        <end position="166"/>
    </location>
</feature>
<reference evidence="5" key="1">
    <citation type="submission" date="2023-02" db="EMBL/GenBank/DDBJ databases">
        <title>Draft Whole-Genome Sequences of competitive exclusion Lactobacillus salivarius strains for Poultry.</title>
        <authorList>
            <person name="Ma L.M."/>
            <person name="Lopez-Guerra N."/>
            <person name="Zhang G."/>
        </authorList>
    </citation>
    <scope>NUCLEOTIDE SEQUENCE</scope>
    <source>
        <strain evidence="5">Salm-9</strain>
    </source>
</reference>
<dbReference type="Pfam" id="PF18938">
    <property type="entry name" value="aRib"/>
    <property type="match status" value="4"/>
</dbReference>
<organism evidence="5 6">
    <name type="scientific">Ligilactobacillus salivarius</name>
    <dbReference type="NCBI Taxonomy" id="1624"/>
    <lineage>
        <taxon>Bacteria</taxon>
        <taxon>Bacillati</taxon>
        <taxon>Bacillota</taxon>
        <taxon>Bacilli</taxon>
        <taxon>Lactobacillales</taxon>
        <taxon>Lactobacillaceae</taxon>
        <taxon>Ligilactobacillus</taxon>
    </lineage>
</organism>
<keyword evidence="3" id="KW-0472">Membrane</keyword>
<evidence type="ECO:0000313" key="5">
    <source>
        <dbReference type="EMBL" id="MDF4186859.1"/>
    </source>
</evidence>
<dbReference type="AlphaFoldDB" id="A0AAW6Q2Q5"/>
<dbReference type="Gene3D" id="3.10.20.320">
    <property type="entry name" value="Putative peptidoglycan bound protein (lpxtg motif)"/>
    <property type="match status" value="1"/>
</dbReference>
<accession>A0AAW6Q2Q5</accession>
<feature type="compositionally biased region" description="Basic and acidic residues" evidence="2">
    <location>
        <begin position="725"/>
        <end position="745"/>
    </location>
</feature>
<feature type="compositionally biased region" description="Polar residues" evidence="2">
    <location>
        <begin position="75"/>
        <end position="117"/>
    </location>
</feature>